<sequence length="385" mass="40173">MTTASPLTAAVVGCGVIGRHHARVLVGHPGFRVTAAVDAVLPAATALADEVAASTGERPVVSETLDKALDQADVDVVVVCSPSGLHVELAETALARGRHVVIEKPLDVSIASARRIADLASDARAQGLCVTVISQHRFDPANRVVAQAAHDGRFGRVSSGLASVAWWRSQGYYDSGDWRGTWALDGGGAVMNQGVHTVDLLVWMLGRPVEVSAQTGLLAHERIEVEDVAVATVRFESGALAVVHATTAAYPGLTTRIQVHGDAGSGVVTDDRLEYFHVAAPGAGTGLQEALDTANQAEGLVEADQLVGGPPEEQHFLRGHARQYDDILRAIRTGEAPGVTVDDALLSLATVKAIYVSATLGRPVAVDDVLTGVLDDQDVTVGVRS</sequence>
<dbReference type="InterPro" id="IPR000683">
    <property type="entry name" value="Gfo/Idh/MocA-like_OxRdtase_N"/>
</dbReference>
<evidence type="ECO:0000259" key="3">
    <source>
        <dbReference type="Pfam" id="PF22725"/>
    </source>
</evidence>
<feature type="domain" description="GFO/IDH/MocA-like oxidoreductase" evidence="3">
    <location>
        <begin position="145"/>
        <end position="265"/>
    </location>
</feature>
<dbReference type="EMBL" id="BAABAU010000001">
    <property type="protein sequence ID" value="GAA4264528.1"/>
    <property type="molecule type" value="Genomic_DNA"/>
</dbReference>
<dbReference type="SUPFAM" id="SSF51735">
    <property type="entry name" value="NAD(P)-binding Rossmann-fold domains"/>
    <property type="match status" value="1"/>
</dbReference>
<dbReference type="PANTHER" id="PTHR43249">
    <property type="entry name" value="UDP-N-ACETYL-2-AMINO-2-DEOXY-D-GLUCURONATE OXIDASE"/>
    <property type="match status" value="1"/>
</dbReference>
<dbReference type="Pfam" id="PF01408">
    <property type="entry name" value="GFO_IDH_MocA"/>
    <property type="match status" value="1"/>
</dbReference>
<dbReference type="SUPFAM" id="SSF55347">
    <property type="entry name" value="Glyceraldehyde-3-phosphate dehydrogenase-like, C-terminal domain"/>
    <property type="match status" value="1"/>
</dbReference>
<dbReference type="InterPro" id="IPR036291">
    <property type="entry name" value="NAD(P)-bd_dom_sf"/>
</dbReference>
<dbReference type="Gene3D" id="3.30.360.10">
    <property type="entry name" value="Dihydrodipicolinate Reductase, domain 2"/>
    <property type="match status" value="1"/>
</dbReference>
<dbReference type="Pfam" id="PF22725">
    <property type="entry name" value="GFO_IDH_MocA_C3"/>
    <property type="match status" value="1"/>
</dbReference>
<accession>A0ABP8DX19</accession>
<evidence type="ECO:0000256" key="1">
    <source>
        <dbReference type="ARBA" id="ARBA00023027"/>
    </source>
</evidence>
<dbReference type="PANTHER" id="PTHR43249:SF1">
    <property type="entry name" value="D-GLUCOSIDE 3-DEHYDROGENASE"/>
    <property type="match status" value="1"/>
</dbReference>
<evidence type="ECO:0000313" key="5">
    <source>
        <dbReference type="Proteomes" id="UP001501594"/>
    </source>
</evidence>
<evidence type="ECO:0000313" key="4">
    <source>
        <dbReference type="EMBL" id="GAA4264528.1"/>
    </source>
</evidence>
<reference evidence="5" key="1">
    <citation type="journal article" date="2019" name="Int. J. Syst. Evol. Microbiol.">
        <title>The Global Catalogue of Microorganisms (GCM) 10K type strain sequencing project: providing services to taxonomists for standard genome sequencing and annotation.</title>
        <authorList>
            <consortium name="The Broad Institute Genomics Platform"/>
            <consortium name="The Broad Institute Genome Sequencing Center for Infectious Disease"/>
            <person name="Wu L."/>
            <person name="Ma J."/>
        </authorList>
    </citation>
    <scope>NUCLEOTIDE SEQUENCE [LARGE SCALE GENOMIC DNA]</scope>
    <source>
        <strain evidence="5">JCM 17442</strain>
    </source>
</reference>
<gene>
    <name evidence="4" type="ORF">GCM10022256_01400</name>
</gene>
<dbReference type="InterPro" id="IPR055170">
    <property type="entry name" value="GFO_IDH_MocA-like_dom"/>
</dbReference>
<feature type="domain" description="Gfo/Idh/MocA-like oxidoreductase N-terminal" evidence="2">
    <location>
        <begin position="9"/>
        <end position="124"/>
    </location>
</feature>
<evidence type="ECO:0000259" key="2">
    <source>
        <dbReference type="Pfam" id="PF01408"/>
    </source>
</evidence>
<dbReference type="RefSeq" id="WP_344793121.1">
    <property type="nucleotide sequence ID" value="NZ_BAABAU010000001.1"/>
</dbReference>
<proteinExistence type="predicted"/>
<keyword evidence="5" id="KW-1185">Reference proteome</keyword>
<comment type="caution">
    <text evidence="4">The sequence shown here is derived from an EMBL/GenBank/DDBJ whole genome shotgun (WGS) entry which is preliminary data.</text>
</comment>
<keyword evidence="1" id="KW-0520">NAD</keyword>
<dbReference type="InterPro" id="IPR052515">
    <property type="entry name" value="Gfo/Idh/MocA_Oxidoreductase"/>
</dbReference>
<dbReference type="Proteomes" id="UP001501594">
    <property type="component" value="Unassembled WGS sequence"/>
</dbReference>
<name>A0ABP8DX19_9MICO</name>
<organism evidence="4 5">
    <name type="scientific">Frondihabitans peucedani</name>
    <dbReference type="NCBI Taxonomy" id="598626"/>
    <lineage>
        <taxon>Bacteria</taxon>
        <taxon>Bacillati</taxon>
        <taxon>Actinomycetota</taxon>
        <taxon>Actinomycetes</taxon>
        <taxon>Micrococcales</taxon>
        <taxon>Microbacteriaceae</taxon>
        <taxon>Frondihabitans</taxon>
    </lineage>
</organism>
<dbReference type="Gene3D" id="3.40.50.720">
    <property type="entry name" value="NAD(P)-binding Rossmann-like Domain"/>
    <property type="match status" value="1"/>
</dbReference>
<protein>
    <submittedName>
        <fullName evidence="4">Gfo/Idh/MocA family oxidoreductase</fullName>
    </submittedName>
</protein>